<dbReference type="GO" id="GO:0051301">
    <property type="term" value="P:cell division"/>
    <property type="evidence" value="ECO:0007669"/>
    <property type="project" value="UniProtKB-KW"/>
</dbReference>
<dbReference type="AlphaFoldDB" id="A0A7X0HB46"/>
<proteinExistence type="predicted"/>
<evidence type="ECO:0000256" key="1">
    <source>
        <dbReference type="SAM" id="MobiDB-lite"/>
    </source>
</evidence>
<dbReference type="EMBL" id="JACHGY010000001">
    <property type="protein sequence ID" value="MBB6431154.1"/>
    <property type="molecule type" value="Genomic_DNA"/>
</dbReference>
<sequence>MLPKLFFSIASIALIAGALLGLHQQRLQTLHAMSDLHVQMDADRKATWDAQAEIAEGSHPVALDEAVERIGLDLEPLKLPADDGAIPTPWPDPTHFAHAPEHAPSRD</sequence>
<gene>
    <name evidence="2" type="ORF">HNQ40_002960</name>
</gene>
<feature type="compositionally biased region" description="Basic and acidic residues" evidence="1">
    <location>
        <begin position="98"/>
        <end position="107"/>
    </location>
</feature>
<organism evidence="2 3">
    <name type="scientific">Algisphaera agarilytica</name>
    <dbReference type="NCBI Taxonomy" id="1385975"/>
    <lineage>
        <taxon>Bacteria</taxon>
        <taxon>Pseudomonadati</taxon>
        <taxon>Planctomycetota</taxon>
        <taxon>Phycisphaerae</taxon>
        <taxon>Phycisphaerales</taxon>
        <taxon>Phycisphaeraceae</taxon>
        <taxon>Algisphaera</taxon>
    </lineage>
</organism>
<comment type="caution">
    <text evidence="2">The sequence shown here is derived from an EMBL/GenBank/DDBJ whole genome shotgun (WGS) entry which is preliminary data.</text>
</comment>
<evidence type="ECO:0000313" key="2">
    <source>
        <dbReference type="EMBL" id="MBB6431154.1"/>
    </source>
</evidence>
<evidence type="ECO:0000313" key="3">
    <source>
        <dbReference type="Proteomes" id="UP000541810"/>
    </source>
</evidence>
<feature type="region of interest" description="Disordered" evidence="1">
    <location>
        <begin position="83"/>
        <end position="107"/>
    </location>
</feature>
<keyword evidence="2" id="KW-0131">Cell cycle</keyword>
<dbReference type="Proteomes" id="UP000541810">
    <property type="component" value="Unassembled WGS sequence"/>
</dbReference>
<accession>A0A7X0HB46</accession>
<protein>
    <submittedName>
        <fullName evidence="2">Cell division protein FtsL</fullName>
    </submittedName>
</protein>
<keyword evidence="3" id="KW-1185">Reference proteome</keyword>
<name>A0A7X0HB46_9BACT</name>
<dbReference type="RefSeq" id="WP_184678643.1">
    <property type="nucleotide sequence ID" value="NZ_JACHGY010000001.1"/>
</dbReference>
<reference evidence="2 3" key="1">
    <citation type="submission" date="2020-08" db="EMBL/GenBank/DDBJ databases">
        <title>Genomic Encyclopedia of Type Strains, Phase IV (KMG-IV): sequencing the most valuable type-strain genomes for metagenomic binning, comparative biology and taxonomic classification.</title>
        <authorList>
            <person name="Goeker M."/>
        </authorList>
    </citation>
    <scope>NUCLEOTIDE SEQUENCE [LARGE SCALE GENOMIC DNA]</scope>
    <source>
        <strain evidence="2 3">DSM 103725</strain>
    </source>
</reference>
<keyword evidence="2" id="KW-0132">Cell division</keyword>